<evidence type="ECO:0000313" key="2">
    <source>
        <dbReference type="EMBL" id="SUZ87026.1"/>
    </source>
</evidence>
<feature type="region of interest" description="Disordered" evidence="1">
    <location>
        <begin position="1"/>
        <end position="23"/>
    </location>
</feature>
<gene>
    <name evidence="2" type="ORF">METZ01_LOCUS39880</name>
</gene>
<dbReference type="EMBL" id="UINC01001705">
    <property type="protein sequence ID" value="SUZ87026.1"/>
    <property type="molecule type" value="Genomic_DNA"/>
</dbReference>
<name>A0A381R5J5_9ZZZZ</name>
<sequence>VRPAEAKEGSHRPSRPRNPRRDRARVLQYIDLQAEVTVPVADAWQQIHELREIELGQAPCPRARSARPRP</sequence>
<dbReference type="AlphaFoldDB" id="A0A381R5J5"/>
<reference evidence="2" key="1">
    <citation type="submission" date="2018-05" db="EMBL/GenBank/DDBJ databases">
        <authorList>
            <person name="Lanie J.A."/>
            <person name="Ng W.-L."/>
            <person name="Kazmierczak K.M."/>
            <person name="Andrzejewski T.M."/>
            <person name="Davidsen T.M."/>
            <person name="Wayne K.J."/>
            <person name="Tettelin H."/>
            <person name="Glass J.I."/>
            <person name="Rusch D."/>
            <person name="Podicherti R."/>
            <person name="Tsui H.-C.T."/>
            <person name="Winkler M.E."/>
        </authorList>
    </citation>
    <scope>NUCLEOTIDE SEQUENCE</scope>
</reference>
<evidence type="ECO:0000256" key="1">
    <source>
        <dbReference type="SAM" id="MobiDB-lite"/>
    </source>
</evidence>
<feature type="non-terminal residue" evidence="2">
    <location>
        <position position="1"/>
    </location>
</feature>
<protein>
    <submittedName>
        <fullName evidence="2">Uncharacterized protein</fullName>
    </submittedName>
</protein>
<proteinExistence type="predicted"/>
<accession>A0A381R5J5</accession>
<feature type="compositionally biased region" description="Basic and acidic residues" evidence="1">
    <location>
        <begin position="1"/>
        <end position="11"/>
    </location>
</feature>
<organism evidence="2">
    <name type="scientific">marine metagenome</name>
    <dbReference type="NCBI Taxonomy" id="408172"/>
    <lineage>
        <taxon>unclassified sequences</taxon>
        <taxon>metagenomes</taxon>
        <taxon>ecological metagenomes</taxon>
    </lineage>
</organism>